<dbReference type="AlphaFoldDB" id="A0A6J8ARF3"/>
<protein>
    <submittedName>
        <fullName evidence="5">Uncharacterized protein</fullName>
    </submittedName>
</protein>
<dbReference type="EMBL" id="CACVKT020001854">
    <property type="protein sequence ID" value="CAC5372567.1"/>
    <property type="molecule type" value="Genomic_DNA"/>
</dbReference>
<dbReference type="PANTHER" id="PTHR24189:SF50">
    <property type="entry name" value="ANKYRIN REPEAT AND SOCS BOX PROTEIN 2"/>
    <property type="match status" value="1"/>
</dbReference>
<sequence>MTSSNVTVENKTPLHVARNKEVAEILIQNGADINSRDSNNQTPLHVTENKEVAEILIKNGADVNSRDRNGDTPLHNAIVNHETDKTKILVSLGADTSAQNNENQTPLHVARNNEVAEILIQNGANVNSRDRNNQTPLHVARNKEVAEILIQNGADVNSRDSNVSMYCVNTMDSFDNDFMSISALEEKVQEQNEETLKYKNLPTWLWYKINEVNEVDDDFTNKVTSVVKAIINTIVPLQNRFNTEDVDDMVNMAIEVEIGDWFFSDDDKVLYYINEDSDDDSEFERLDSDSEFDSGFYSKCDDEEDED</sequence>
<feature type="repeat" description="ANK" evidence="3">
    <location>
        <begin position="102"/>
        <end position="131"/>
    </location>
</feature>
<gene>
    <name evidence="5" type="ORF">MCOR_10621</name>
</gene>
<dbReference type="PANTHER" id="PTHR24189">
    <property type="entry name" value="MYOTROPHIN"/>
    <property type="match status" value="1"/>
</dbReference>
<evidence type="ECO:0000313" key="5">
    <source>
        <dbReference type="EMBL" id="CAC5372567.1"/>
    </source>
</evidence>
<evidence type="ECO:0000256" key="4">
    <source>
        <dbReference type="SAM" id="MobiDB-lite"/>
    </source>
</evidence>
<feature type="repeat" description="ANK" evidence="3">
    <location>
        <begin position="69"/>
        <end position="101"/>
    </location>
</feature>
<feature type="repeat" description="ANK" evidence="3">
    <location>
        <begin position="9"/>
        <end position="38"/>
    </location>
</feature>
<evidence type="ECO:0000313" key="6">
    <source>
        <dbReference type="Proteomes" id="UP000507470"/>
    </source>
</evidence>
<feature type="repeat" description="ANK" evidence="3">
    <location>
        <begin position="132"/>
        <end position="161"/>
    </location>
</feature>
<dbReference type="InterPro" id="IPR036770">
    <property type="entry name" value="Ankyrin_rpt-contain_sf"/>
</dbReference>
<proteinExistence type="predicted"/>
<dbReference type="Gene3D" id="1.25.40.20">
    <property type="entry name" value="Ankyrin repeat-containing domain"/>
    <property type="match status" value="3"/>
</dbReference>
<keyword evidence="6" id="KW-1185">Reference proteome</keyword>
<dbReference type="SMART" id="SM00248">
    <property type="entry name" value="ANK"/>
    <property type="match status" value="5"/>
</dbReference>
<dbReference type="Pfam" id="PF00023">
    <property type="entry name" value="Ank"/>
    <property type="match status" value="1"/>
</dbReference>
<organism evidence="5 6">
    <name type="scientific">Mytilus coruscus</name>
    <name type="common">Sea mussel</name>
    <dbReference type="NCBI Taxonomy" id="42192"/>
    <lineage>
        <taxon>Eukaryota</taxon>
        <taxon>Metazoa</taxon>
        <taxon>Spiralia</taxon>
        <taxon>Lophotrochozoa</taxon>
        <taxon>Mollusca</taxon>
        <taxon>Bivalvia</taxon>
        <taxon>Autobranchia</taxon>
        <taxon>Pteriomorphia</taxon>
        <taxon>Mytilida</taxon>
        <taxon>Mytiloidea</taxon>
        <taxon>Mytilidae</taxon>
        <taxon>Mytilinae</taxon>
        <taxon>Mytilus</taxon>
    </lineage>
</organism>
<evidence type="ECO:0000256" key="2">
    <source>
        <dbReference type="ARBA" id="ARBA00023043"/>
    </source>
</evidence>
<keyword evidence="2 3" id="KW-0040">ANK repeat</keyword>
<dbReference type="InterPro" id="IPR002110">
    <property type="entry name" value="Ankyrin_rpt"/>
</dbReference>
<evidence type="ECO:0000256" key="1">
    <source>
        <dbReference type="ARBA" id="ARBA00022737"/>
    </source>
</evidence>
<dbReference type="PROSITE" id="PS50088">
    <property type="entry name" value="ANK_REPEAT"/>
    <property type="match status" value="4"/>
</dbReference>
<dbReference type="Pfam" id="PF12796">
    <property type="entry name" value="Ank_2"/>
    <property type="match status" value="1"/>
</dbReference>
<dbReference type="PRINTS" id="PR01415">
    <property type="entry name" value="ANKYRIN"/>
</dbReference>
<dbReference type="Proteomes" id="UP000507470">
    <property type="component" value="Unassembled WGS sequence"/>
</dbReference>
<accession>A0A6J8ARF3</accession>
<feature type="region of interest" description="Disordered" evidence="4">
    <location>
        <begin position="280"/>
        <end position="307"/>
    </location>
</feature>
<reference evidence="5 6" key="1">
    <citation type="submission" date="2020-06" db="EMBL/GenBank/DDBJ databases">
        <authorList>
            <person name="Li R."/>
            <person name="Bekaert M."/>
        </authorList>
    </citation>
    <scope>NUCLEOTIDE SEQUENCE [LARGE SCALE GENOMIC DNA]</scope>
    <source>
        <strain evidence="6">wild</strain>
    </source>
</reference>
<keyword evidence="1" id="KW-0677">Repeat</keyword>
<dbReference type="OrthoDB" id="10071127at2759"/>
<dbReference type="InterPro" id="IPR050745">
    <property type="entry name" value="Multifunctional_regulatory"/>
</dbReference>
<dbReference type="PROSITE" id="PS50297">
    <property type="entry name" value="ANK_REP_REGION"/>
    <property type="match status" value="1"/>
</dbReference>
<dbReference type="Pfam" id="PF13637">
    <property type="entry name" value="Ank_4"/>
    <property type="match status" value="1"/>
</dbReference>
<dbReference type="SUPFAM" id="SSF48403">
    <property type="entry name" value="Ankyrin repeat"/>
    <property type="match status" value="1"/>
</dbReference>
<name>A0A6J8ARF3_MYTCO</name>
<evidence type="ECO:0000256" key="3">
    <source>
        <dbReference type="PROSITE-ProRule" id="PRU00023"/>
    </source>
</evidence>